<feature type="compositionally biased region" description="Low complexity" evidence="1">
    <location>
        <begin position="74"/>
        <end position="89"/>
    </location>
</feature>
<organism evidence="2 3">
    <name type="scientific">Aureococcus anophagefferens</name>
    <name type="common">Harmful bloom alga</name>
    <dbReference type="NCBI Taxonomy" id="44056"/>
    <lineage>
        <taxon>Eukaryota</taxon>
        <taxon>Sar</taxon>
        <taxon>Stramenopiles</taxon>
        <taxon>Ochrophyta</taxon>
        <taxon>Pelagophyceae</taxon>
        <taxon>Pelagomonadales</taxon>
        <taxon>Pelagomonadaceae</taxon>
        <taxon>Aureococcus</taxon>
    </lineage>
</organism>
<feature type="compositionally biased region" description="Basic residues" evidence="1">
    <location>
        <begin position="35"/>
        <end position="61"/>
    </location>
</feature>
<evidence type="ECO:0000313" key="3">
    <source>
        <dbReference type="Proteomes" id="UP001363151"/>
    </source>
</evidence>
<keyword evidence="3" id="KW-1185">Reference proteome</keyword>
<feature type="compositionally biased region" description="Basic and acidic residues" evidence="1">
    <location>
        <begin position="147"/>
        <end position="156"/>
    </location>
</feature>
<name>A0ABR1G0P6_AURAN</name>
<reference evidence="2 3" key="1">
    <citation type="submission" date="2024-03" db="EMBL/GenBank/DDBJ databases">
        <title>Aureococcus anophagefferens CCMP1851 and Kratosvirus quantuckense: Draft genome of a second virus-susceptible host strain in the model system.</title>
        <authorList>
            <person name="Chase E."/>
            <person name="Truchon A.R."/>
            <person name="Schepens W."/>
            <person name="Wilhelm S.W."/>
        </authorList>
    </citation>
    <scope>NUCLEOTIDE SEQUENCE [LARGE SCALE GENOMIC DNA]</scope>
    <source>
        <strain evidence="2 3">CCMP1851</strain>
    </source>
</reference>
<evidence type="ECO:0000256" key="1">
    <source>
        <dbReference type="SAM" id="MobiDB-lite"/>
    </source>
</evidence>
<protein>
    <submittedName>
        <fullName evidence="2">Uncharacterized protein</fullName>
    </submittedName>
</protein>
<dbReference type="EMBL" id="JBBJCI010000150">
    <property type="protein sequence ID" value="KAK7242088.1"/>
    <property type="molecule type" value="Genomic_DNA"/>
</dbReference>
<evidence type="ECO:0000313" key="2">
    <source>
        <dbReference type="EMBL" id="KAK7242088.1"/>
    </source>
</evidence>
<accession>A0ABR1G0P6</accession>
<sequence>MGVTFSEPLEKLCLGVFVVFLTAAAVTYGAQASRAQRRARAARRCKPRRRPSGGARRKKKAPTPPRAAGREAPGDAGAAPAAPAAAAPGAGAGARPRRGRQAPVADGVGDDGRTYVDGVDLADIADPDVAPPLHAPAPVAAPWRGARGGDDGRAGA</sequence>
<comment type="caution">
    <text evidence="2">The sequence shown here is derived from an EMBL/GenBank/DDBJ whole genome shotgun (WGS) entry which is preliminary data.</text>
</comment>
<dbReference type="Proteomes" id="UP001363151">
    <property type="component" value="Unassembled WGS sequence"/>
</dbReference>
<feature type="region of interest" description="Disordered" evidence="1">
    <location>
        <begin position="32"/>
        <end position="156"/>
    </location>
</feature>
<feature type="compositionally biased region" description="Low complexity" evidence="1">
    <location>
        <begin position="136"/>
        <end position="145"/>
    </location>
</feature>
<gene>
    <name evidence="2" type="ORF">SO694_00156020</name>
</gene>
<proteinExistence type="predicted"/>